<feature type="region of interest" description="Disordered" evidence="2">
    <location>
        <begin position="320"/>
        <end position="363"/>
    </location>
</feature>
<comment type="caution">
    <text evidence="3">The sequence shown here is derived from an EMBL/GenBank/DDBJ whole genome shotgun (WGS) entry which is preliminary data.</text>
</comment>
<reference evidence="3 4" key="1">
    <citation type="journal article" date="2017" name="Front. Genet.">
        <title>Draft sequencing of the heterozygous diploid genome of Satsuma (Citrus unshiu Marc.) using a hybrid assembly approach.</title>
        <authorList>
            <person name="Shimizu T."/>
            <person name="Tanizawa Y."/>
            <person name="Mochizuki T."/>
            <person name="Nagasaki H."/>
            <person name="Yoshioka T."/>
            <person name="Toyoda A."/>
            <person name="Fujiyama A."/>
            <person name="Kaminuma E."/>
            <person name="Nakamura Y."/>
        </authorList>
    </citation>
    <scope>NUCLEOTIDE SEQUENCE [LARGE SCALE GENOMIC DNA]</scope>
    <source>
        <strain evidence="4">cv. Miyagawa wase</strain>
    </source>
</reference>
<dbReference type="Proteomes" id="UP000236630">
    <property type="component" value="Unassembled WGS sequence"/>
</dbReference>
<sequence length="363" mass="39966">MSKSKEKVIDIDDKELDFLPSLLADPAFDPGIILKPIRSSVGTSARRMSPQITSSTSISGDEGSSGSEDTLSEDQGEDSGEMSSPGTSRPDKKSKVEGSWGVHYQLKSEPLKRVEAVLANSCSNRELTTYNLFESRLMCTDLKMEDSVIEALNQKRPRPHAAKRDPNKDAPTANEFSRLVSKKNLEDFDGSTLGELVGAMQYNAFYLGCMATYYKAKVGRYDRKMRKDIQSAKTKADSAEKKAGDLNLENLKLIERESLVQARAITLEEELTKVKEDLQRQKATYEAQLESLKDFHQTQHPDLKMDELAAGVTQYMDEEATKEDIEELEPNATEEGASLPRAVPADVADASTPPGATGVTPCS</sequence>
<feature type="compositionally biased region" description="Acidic residues" evidence="2">
    <location>
        <begin position="70"/>
        <end position="80"/>
    </location>
</feature>
<accession>A0A2H5QP93</accession>
<dbReference type="EMBL" id="BDQV01000578">
    <property type="protein sequence ID" value="GAY66441.1"/>
    <property type="molecule type" value="Genomic_DNA"/>
</dbReference>
<protein>
    <submittedName>
        <fullName evidence="3">Uncharacterized protein</fullName>
    </submittedName>
</protein>
<evidence type="ECO:0000313" key="3">
    <source>
        <dbReference type="EMBL" id="GAY66441.1"/>
    </source>
</evidence>
<dbReference type="AlphaFoldDB" id="A0A2H5QP93"/>
<feature type="region of interest" description="Disordered" evidence="2">
    <location>
        <begin position="152"/>
        <end position="174"/>
    </location>
</feature>
<keyword evidence="4" id="KW-1185">Reference proteome</keyword>
<keyword evidence="1" id="KW-0175">Coiled coil</keyword>
<evidence type="ECO:0000313" key="4">
    <source>
        <dbReference type="Proteomes" id="UP000236630"/>
    </source>
</evidence>
<proteinExistence type="predicted"/>
<evidence type="ECO:0000256" key="1">
    <source>
        <dbReference type="SAM" id="Coils"/>
    </source>
</evidence>
<gene>
    <name evidence="3" type="ORF">CUMW_248790</name>
</gene>
<feature type="region of interest" description="Disordered" evidence="2">
    <location>
        <begin position="39"/>
        <end position="98"/>
    </location>
</feature>
<feature type="coiled-coil region" evidence="1">
    <location>
        <begin position="222"/>
        <end position="295"/>
    </location>
</feature>
<evidence type="ECO:0000256" key="2">
    <source>
        <dbReference type="SAM" id="MobiDB-lite"/>
    </source>
</evidence>
<feature type="compositionally biased region" description="Acidic residues" evidence="2">
    <location>
        <begin position="320"/>
        <end position="329"/>
    </location>
</feature>
<name>A0A2H5QP93_CITUN</name>
<feature type="compositionally biased region" description="Low complexity" evidence="2">
    <location>
        <begin position="53"/>
        <end position="69"/>
    </location>
</feature>
<organism evidence="3 4">
    <name type="scientific">Citrus unshiu</name>
    <name type="common">Satsuma mandarin</name>
    <name type="synonym">Citrus nobilis var. unshiu</name>
    <dbReference type="NCBI Taxonomy" id="55188"/>
    <lineage>
        <taxon>Eukaryota</taxon>
        <taxon>Viridiplantae</taxon>
        <taxon>Streptophyta</taxon>
        <taxon>Embryophyta</taxon>
        <taxon>Tracheophyta</taxon>
        <taxon>Spermatophyta</taxon>
        <taxon>Magnoliopsida</taxon>
        <taxon>eudicotyledons</taxon>
        <taxon>Gunneridae</taxon>
        <taxon>Pentapetalae</taxon>
        <taxon>rosids</taxon>
        <taxon>malvids</taxon>
        <taxon>Sapindales</taxon>
        <taxon>Rutaceae</taxon>
        <taxon>Aurantioideae</taxon>
        <taxon>Citrus</taxon>
    </lineage>
</organism>